<dbReference type="GO" id="GO:0006289">
    <property type="term" value="P:nucleotide-excision repair"/>
    <property type="evidence" value="ECO:0007669"/>
    <property type="project" value="UniProtKB-UniRule"/>
</dbReference>
<evidence type="ECO:0000313" key="12">
    <source>
        <dbReference type="Proteomes" id="UP000886748"/>
    </source>
</evidence>
<comment type="function">
    <text evidence="7">The UvrABC repair system catalyzes the recognition and processing of DNA lesions. UvrC both incises the 5' and 3' sides of the lesion. The N-terminal half is responsible for the 3' incision and the C-terminal half is responsible for the 5' incision.</text>
</comment>
<dbReference type="PANTHER" id="PTHR30562:SF1">
    <property type="entry name" value="UVRABC SYSTEM PROTEIN C"/>
    <property type="match status" value="1"/>
</dbReference>
<sequence length="619" mass="72010">MATKNANLPQEVQQTLSIIPELSGSYQYYDKDGEIIYVGKAKNLKKRVYSYFNKHHDSPKLRVMVPQIAKIQFIVTDSEVEALILESHLIKKHKPKYNVLLKDDKKFPYFVITEEEYPRIIVARKANKNKIKGKYFGPYTDSRAMYATLDLIKKLFPLKQCKNPKFKDRPCLYYHIGRCMAPCQRLITPDEYKKILKNVELFLTGKQKELVDALKKEMEKYAAKEDFEKAARYRDSWMDVQKTMEHQKVVFENTNINQDIIAVYNESNLFVVSLLQIRQGRLTDKKDFQFSNTEGNLSSEYEVLTTFLKEYYTMASESEIPNTIVVPKLLEQNDTELYTNWLASVANKKVKISDAPTKRNIELLNLAQKNAKFFFEKVKLQKLTEIQRDYNEVGSYIQEKLGLTKFPYVVECFDISHIQGTNTVASMVTFENGLPKKSRYRKFKVRSTESKPDDFKSLQEVVERRYFGKLTETLPMPDLIIIDGGKGQLSSVMEIFESKGLEVDVVSLAKRLEEVFKPHKSEPVIFPINSPALYFFQRIRDEAHRFAITYHRKLRGKKATESVLDEIKGLSSTSKETLMKEFKDVKKISKASYEELCEKIPKRSAKAVYNFFNPNVQIV</sequence>
<dbReference type="NCBIfam" id="TIGR00194">
    <property type="entry name" value="uvrC"/>
    <property type="match status" value="1"/>
</dbReference>
<evidence type="ECO:0000256" key="1">
    <source>
        <dbReference type="ARBA" id="ARBA00022490"/>
    </source>
</evidence>
<dbReference type="InterPro" id="IPR001943">
    <property type="entry name" value="UVR_dom"/>
</dbReference>
<evidence type="ECO:0000313" key="11">
    <source>
        <dbReference type="EMBL" id="HIU92172.1"/>
    </source>
</evidence>
<dbReference type="SUPFAM" id="SSF47781">
    <property type="entry name" value="RuvA domain 2-like"/>
    <property type="match status" value="1"/>
</dbReference>
<feature type="domain" description="UVR" evidence="8">
    <location>
        <begin position="208"/>
        <end position="243"/>
    </location>
</feature>
<dbReference type="InterPro" id="IPR010994">
    <property type="entry name" value="RuvA_2-like"/>
</dbReference>
<dbReference type="Proteomes" id="UP000886748">
    <property type="component" value="Unassembled WGS sequence"/>
</dbReference>
<dbReference type="SUPFAM" id="SSF82771">
    <property type="entry name" value="GIY-YIG endonuclease"/>
    <property type="match status" value="1"/>
</dbReference>
<dbReference type="Pfam" id="PF01541">
    <property type="entry name" value="GIY-YIG"/>
    <property type="match status" value="1"/>
</dbReference>
<dbReference type="GO" id="GO:0003677">
    <property type="term" value="F:DNA binding"/>
    <property type="evidence" value="ECO:0007669"/>
    <property type="project" value="UniProtKB-UniRule"/>
</dbReference>
<evidence type="ECO:0000256" key="6">
    <source>
        <dbReference type="ARBA" id="ARBA00023236"/>
    </source>
</evidence>
<dbReference type="NCBIfam" id="NF001824">
    <property type="entry name" value="PRK00558.1-5"/>
    <property type="match status" value="1"/>
</dbReference>
<evidence type="ECO:0000259" key="10">
    <source>
        <dbReference type="PROSITE" id="PS50165"/>
    </source>
</evidence>
<dbReference type="SUPFAM" id="SSF46600">
    <property type="entry name" value="C-terminal UvrC-binding domain of UvrB"/>
    <property type="match status" value="1"/>
</dbReference>
<keyword evidence="2 7" id="KW-0227">DNA damage</keyword>
<evidence type="ECO:0000256" key="7">
    <source>
        <dbReference type="HAMAP-Rule" id="MF_00203"/>
    </source>
</evidence>
<proteinExistence type="inferred from homology"/>
<dbReference type="PROSITE" id="PS50165">
    <property type="entry name" value="UVRC"/>
    <property type="match status" value="1"/>
</dbReference>
<keyword evidence="3 7" id="KW-0228">DNA excision</keyword>
<dbReference type="HAMAP" id="MF_00203">
    <property type="entry name" value="UvrC"/>
    <property type="match status" value="1"/>
</dbReference>
<reference evidence="11" key="1">
    <citation type="submission" date="2020-10" db="EMBL/GenBank/DDBJ databases">
        <authorList>
            <person name="Gilroy R."/>
        </authorList>
    </citation>
    <scope>NUCLEOTIDE SEQUENCE</scope>
    <source>
        <strain evidence="11">CHK154-7741</strain>
    </source>
</reference>
<keyword evidence="6 7" id="KW-0742">SOS response</keyword>
<protein>
    <recommendedName>
        <fullName evidence="7">UvrABC system protein C</fullName>
        <shortName evidence="7">Protein UvrC</shortName>
    </recommendedName>
    <alternativeName>
        <fullName evidence="7">Excinuclease ABC subunit C</fullName>
    </alternativeName>
</protein>
<dbReference type="GO" id="GO:0009381">
    <property type="term" value="F:excinuclease ABC activity"/>
    <property type="evidence" value="ECO:0007669"/>
    <property type="project" value="UniProtKB-UniRule"/>
</dbReference>
<dbReference type="Gene3D" id="3.30.420.340">
    <property type="entry name" value="UvrC, RNAse H endonuclease domain"/>
    <property type="match status" value="1"/>
</dbReference>
<evidence type="ECO:0000259" key="8">
    <source>
        <dbReference type="PROSITE" id="PS50151"/>
    </source>
</evidence>
<dbReference type="InterPro" id="IPR047296">
    <property type="entry name" value="GIY-YIG_UvrC_Cho"/>
</dbReference>
<dbReference type="InterPro" id="IPR004791">
    <property type="entry name" value="UvrC"/>
</dbReference>
<keyword evidence="1 7" id="KW-0963">Cytoplasm</keyword>
<dbReference type="GO" id="GO:0005737">
    <property type="term" value="C:cytoplasm"/>
    <property type="evidence" value="ECO:0007669"/>
    <property type="project" value="UniProtKB-SubCell"/>
</dbReference>
<reference evidence="11" key="2">
    <citation type="journal article" date="2021" name="PeerJ">
        <title>Extensive microbial diversity within the chicken gut microbiome revealed by metagenomics and culture.</title>
        <authorList>
            <person name="Gilroy R."/>
            <person name="Ravi A."/>
            <person name="Getino M."/>
            <person name="Pursley I."/>
            <person name="Horton D.L."/>
            <person name="Alikhan N.F."/>
            <person name="Baker D."/>
            <person name="Gharbi K."/>
            <person name="Hall N."/>
            <person name="Watson M."/>
            <person name="Adriaenssens E.M."/>
            <person name="Foster-Nyarko E."/>
            <person name="Jarju S."/>
            <person name="Secka A."/>
            <person name="Antonio M."/>
            <person name="Oren A."/>
            <person name="Chaudhuri R.R."/>
            <person name="La Ragione R."/>
            <person name="Hildebrand F."/>
            <person name="Pallen M.J."/>
        </authorList>
    </citation>
    <scope>NUCLEOTIDE SEQUENCE</scope>
    <source>
        <strain evidence="11">CHK154-7741</strain>
    </source>
</reference>
<dbReference type="Gene3D" id="4.10.860.10">
    <property type="entry name" value="UVR domain"/>
    <property type="match status" value="1"/>
</dbReference>
<keyword evidence="4 7" id="KW-0267">Excision nuclease</keyword>
<evidence type="ECO:0000259" key="9">
    <source>
        <dbReference type="PROSITE" id="PS50164"/>
    </source>
</evidence>
<dbReference type="PANTHER" id="PTHR30562">
    <property type="entry name" value="UVRC/OXIDOREDUCTASE"/>
    <property type="match status" value="1"/>
</dbReference>
<gene>
    <name evidence="7 11" type="primary">uvrC</name>
    <name evidence="11" type="ORF">IAD26_03440</name>
</gene>
<dbReference type="InterPro" id="IPR038476">
    <property type="entry name" value="UvrC_RNase_H_dom_sf"/>
</dbReference>
<dbReference type="InterPro" id="IPR001162">
    <property type="entry name" value="UvrC_RNase_H_dom"/>
</dbReference>
<dbReference type="Gene3D" id="1.10.150.20">
    <property type="entry name" value="5' to 3' exonuclease, C-terminal subdomain"/>
    <property type="match status" value="1"/>
</dbReference>
<dbReference type="AlphaFoldDB" id="A0A9D1SRL4"/>
<dbReference type="Gene3D" id="3.40.1440.10">
    <property type="entry name" value="GIY-YIG endonuclease"/>
    <property type="match status" value="1"/>
</dbReference>
<organism evidence="11 12">
    <name type="scientific">Candidatus Limenecus avicola</name>
    <dbReference type="NCBI Taxonomy" id="2840847"/>
    <lineage>
        <taxon>Bacteria</taxon>
        <taxon>Bacillati</taxon>
        <taxon>Bacillota</taxon>
        <taxon>Clostridia</taxon>
        <taxon>Eubacteriales</taxon>
        <taxon>Clostridiaceae</taxon>
        <taxon>Clostridiaceae incertae sedis</taxon>
        <taxon>Candidatus Limenecus</taxon>
    </lineage>
</organism>
<comment type="caution">
    <text evidence="11">The sequence shown here is derived from an EMBL/GenBank/DDBJ whole genome shotgun (WGS) entry which is preliminary data.</text>
</comment>
<keyword evidence="5 7" id="KW-0234">DNA repair</keyword>
<evidence type="ECO:0000256" key="2">
    <source>
        <dbReference type="ARBA" id="ARBA00022763"/>
    </source>
</evidence>
<feature type="domain" description="UvrC family homology region profile" evidence="10">
    <location>
        <begin position="260"/>
        <end position="496"/>
    </location>
</feature>
<dbReference type="InterPro" id="IPR035901">
    <property type="entry name" value="GIY-YIG_endonuc_sf"/>
</dbReference>
<accession>A0A9D1SRL4</accession>
<dbReference type="Pfam" id="PF22920">
    <property type="entry name" value="UvrC_RNaseH"/>
    <property type="match status" value="1"/>
</dbReference>
<evidence type="ECO:0000256" key="5">
    <source>
        <dbReference type="ARBA" id="ARBA00023204"/>
    </source>
</evidence>
<dbReference type="CDD" id="cd10434">
    <property type="entry name" value="GIY-YIG_UvrC_Cho"/>
    <property type="match status" value="1"/>
</dbReference>
<comment type="similarity">
    <text evidence="7">Belongs to the UvrC family.</text>
</comment>
<dbReference type="InterPro" id="IPR050066">
    <property type="entry name" value="UvrABC_protein_C"/>
</dbReference>
<dbReference type="InterPro" id="IPR000305">
    <property type="entry name" value="GIY-YIG_endonuc"/>
</dbReference>
<dbReference type="Pfam" id="PF02151">
    <property type="entry name" value="UVR"/>
    <property type="match status" value="1"/>
</dbReference>
<dbReference type="Pfam" id="PF08459">
    <property type="entry name" value="UvrC_RNaseH_dom"/>
    <property type="match status" value="1"/>
</dbReference>
<dbReference type="PROSITE" id="PS50164">
    <property type="entry name" value="GIY_YIG"/>
    <property type="match status" value="1"/>
</dbReference>
<name>A0A9D1SRL4_9CLOT</name>
<dbReference type="GO" id="GO:0009380">
    <property type="term" value="C:excinuclease repair complex"/>
    <property type="evidence" value="ECO:0007669"/>
    <property type="project" value="InterPro"/>
</dbReference>
<dbReference type="GO" id="GO:0009432">
    <property type="term" value="P:SOS response"/>
    <property type="evidence" value="ECO:0007669"/>
    <property type="project" value="UniProtKB-UniRule"/>
</dbReference>
<feature type="domain" description="GIY-YIG" evidence="9">
    <location>
        <begin position="21"/>
        <end position="99"/>
    </location>
</feature>
<comment type="subunit">
    <text evidence="7">Interacts with UvrB in an incision complex.</text>
</comment>
<dbReference type="PROSITE" id="PS50151">
    <property type="entry name" value="UVR"/>
    <property type="match status" value="1"/>
</dbReference>
<dbReference type="InterPro" id="IPR036876">
    <property type="entry name" value="UVR_dom_sf"/>
</dbReference>
<dbReference type="FunFam" id="3.40.1440.10:FF:000001">
    <property type="entry name" value="UvrABC system protein C"/>
    <property type="match status" value="1"/>
</dbReference>
<evidence type="ECO:0000256" key="4">
    <source>
        <dbReference type="ARBA" id="ARBA00022881"/>
    </source>
</evidence>
<dbReference type="SMART" id="SM00465">
    <property type="entry name" value="GIYc"/>
    <property type="match status" value="1"/>
</dbReference>
<comment type="subcellular location">
    <subcellularLocation>
        <location evidence="7">Cytoplasm</location>
    </subcellularLocation>
</comment>
<dbReference type="EMBL" id="DVOD01000024">
    <property type="protein sequence ID" value="HIU92172.1"/>
    <property type="molecule type" value="Genomic_DNA"/>
</dbReference>
<evidence type="ECO:0000256" key="3">
    <source>
        <dbReference type="ARBA" id="ARBA00022769"/>
    </source>
</evidence>